<evidence type="ECO:0000256" key="5">
    <source>
        <dbReference type="ARBA" id="ARBA00022989"/>
    </source>
</evidence>
<evidence type="ECO:0000259" key="8">
    <source>
        <dbReference type="Pfam" id="PF02308"/>
    </source>
</evidence>
<sequence length="161" mass="16420">MEVLWDELAAGFPDARQLAHVVIRLIAAALLGAAVGWERKSMGKSAGLRTHMLVCLGTALFVVACQGSGMSSDGISRVVQGLTTGIGFIGGGAILKLAAEREIHGLTTAAGIWMTAAIGVTVGLGALGLALLATTITVLTLAAIRLAPSERRSNGDTDLQS</sequence>
<feature type="transmembrane region" description="Helical" evidence="7">
    <location>
        <begin position="111"/>
        <end position="144"/>
    </location>
</feature>
<dbReference type="Proteomes" id="UP000295293">
    <property type="component" value="Unassembled WGS sequence"/>
</dbReference>
<evidence type="ECO:0000313" key="9">
    <source>
        <dbReference type="EMBL" id="TDR45601.1"/>
    </source>
</evidence>
<comment type="subcellular location">
    <subcellularLocation>
        <location evidence="7">Cell inner membrane</location>
        <topology evidence="7">Multi-pass membrane protein</topology>
    </subcellularLocation>
    <subcellularLocation>
        <location evidence="1">Cell membrane</location>
        <topology evidence="1">Multi-pass membrane protein</topology>
    </subcellularLocation>
</comment>
<accession>A0A4R6Z204</accession>
<evidence type="ECO:0000256" key="1">
    <source>
        <dbReference type="ARBA" id="ARBA00004651"/>
    </source>
</evidence>
<dbReference type="PRINTS" id="PR01837">
    <property type="entry name" value="MGTCSAPBPROT"/>
</dbReference>
<comment type="similarity">
    <text evidence="2 7">Belongs to the MgtC/SapB family.</text>
</comment>
<feature type="transmembrane region" description="Helical" evidence="7">
    <location>
        <begin position="18"/>
        <end position="38"/>
    </location>
</feature>
<keyword evidence="4 7" id="KW-0812">Transmembrane</keyword>
<dbReference type="GO" id="GO:0005886">
    <property type="term" value="C:plasma membrane"/>
    <property type="evidence" value="ECO:0007669"/>
    <property type="project" value="UniProtKB-SubCell"/>
</dbReference>
<dbReference type="InterPro" id="IPR049177">
    <property type="entry name" value="MgtC_SapB_SrpB_YhiD_N"/>
</dbReference>
<name>A0A4R6Z204_9GAMM</name>
<keyword evidence="7" id="KW-0997">Cell inner membrane</keyword>
<reference evidence="9 10" key="1">
    <citation type="submission" date="2019-03" db="EMBL/GenBank/DDBJ databases">
        <title>Genomic Encyclopedia of Type Strains, Phase IV (KMG-IV): sequencing the most valuable type-strain genomes for metagenomic binning, comparative biology and taxonomic classification.</title>
        <authorList>
            <person name="Goeker M."/>
        </authorList>
    </citation>
    <scope>NUCLEOTIDE SEQUENCE [LARGE SCALE GENOMIC DNA]</scope>
    <source>
        <strain evidence="9 10">DSM 21667</strain>
    </source>
</reference>
<dbReference type="PANTHER" id="PTHR33778:SF1">
    <property type="entry name" value="MAGNESIUM TRANSPORTER YHID-RELATED"/>
    <property type="match status" value="1"/>
</dbReference>
<evidence type="ECO:0000256" key="6">
    <source>
        <dbReference type="ARBA" id="ARBA00023136"/>
    </source>
</evidence>
<feature type="transmembrane region" description="Helical" evidence="7">
    <location>
        <begin position="50"/>
        <end position="69"/>
    </location>
</feature>
<feature type="transmembrane region" description="Helical" evidence="7">
    <location>
        <begin position="81"/>
        <end position="99"/>
    </location>
</feature>
<dbReference type="InterPro" id="IPR003416">
    <property type="entry name" value="MgtC/SapB/SrpB/YhiD_fam"/>
</dbReference>
<keyword evidence="3" id="KW-1003">Cell membrane</keyword>
<evidence type="ECO:0000256" key="3">
    <source>
        <dbReference type="ARBA" id="ARBA00022475"/>
    </source>
</evidence>
<evidence type="ECO:0000256" key="4">
    <source>
        <dbReference type="ARBA" id="ARBA00022692"/>
    </source>
</evidence>
<keyword evidence="10" id="KW-1185">Reference proteome</keyword>
<dbReference type="PANTHER" id="PTHR33778">
    <property type="entry name" value="PROTEIN MGTC"/>
    <property type="match status" value="1"/>
</dbReference>
<evidence type="ECO:0000256" key="7">
    <source>
        <dbReference type="RuleBase" id="RU365041"/>
    </source>
</evidence>
<feature type="domain" description="MgtC/SapB/SrpB/YhiD N-terminal" evidence="8">
    <location>
        <begin position="25"/>
        <end position="145"/>
    </location>
</feature>
<proteinExistence type="inferred from homology"/>
<dbReference type="EMBL" id="SNZH01000004">
    <property type="protein sequence ID" value="TDR45601.1"/>
    <property type="molecule type" value="Genomic_DNA"/>
</dbReference>
<protein>
    <recommendedName>
        <fullName evidence="7">Protein MgtC</fullName>
    </recommendedName>
</protein>
<comment type="caution">
    <text evidence="9">The sequence shown here is derived from an EMBL/GenBank/DDBJ whole genome shotgun (WGS) entry which is preliminary data.</text>
</comment>
<dbReference type="RefSeq" id="WP_133817978.1">
    <property type="nucleotide sequence ID" value="NZ_SNZH01000004.1"/>
</dbReference>
<organism evidence="9 10">
    <name type="scientific">Tahibacter aquaticus</name>
    <dbReference type="NCBI Taxonomy" id="520092"/>
    <lineage>
        <taxon>Bacteria</taxon>
        <taxon>Pseudomonadati</taxon>
        <taxon>Pseudomonadota</taxon>
        <taxon>Gammaproteobacteria</taxon>
        <taxon>Lysobacterales</taxon>
        <taxon>Rhodanobacteraceae</taxon>
        <taxon>Tahibacter</taxon>
    </lineage>
</organism>
<keyword evidence="6 7" id="KW-0472">Membrane</keyword>
<dbReference type="Pfam" id="PF02308">
    <property type="entry name" value="MgtC"/>
    <property type="match status" value="1"/>
</dbReference>
<gene>
    <name evidence="9" type="ORF">DFR29_10429</name>
</gene>
<evidence type="ECO:0000313" key="10">
    <source>
        <dbReference type="Proteomes" id="UP000295293"/>
    </source>
</evidence>
<keyword evidence="5 7" id="KW-1133">Transmembrane helix</keyword>
<dbReference type="OrthoDB" id="9811198at2"/>
<dbReference type="AlphaFoldDB" id="A0A4R6Z204"/>
<evidence type="ECO:0000256" key="2">
    <source>
        <dbReference type="ARBA" id="ARBA00009298"/>
    </source>
</evidence>